<name>A0A183A6L9_9TREM</name>
<evidence type="ECO:0000313" key="3">
    <source>
        <dbReference type="WBParaSite" id="ECPE_0000260701-mRNA-1"/>
    </source>
</evidence>
<gene>
    <name evidence="1" type="ORF">ECPE_LOCUS2604</name>
</gene>
<reference evidence="1 2" key="2">
    <citation type="submission" date="2018-11" db="EMBL/GenBank/DDBJ databases">
        <authorList>
            <consortium name="Pathogen Informatics"/>
        </authorList>
    </citation>
    <scope>NUCLEOTIDE SEQUENCE [LARGE SCALE GENOMIC DNA]</scope>
    <source>
        <strain evidence="1 2">Egypt</strain>
    </source>
</reference>
<sequence length="144" mass="15602">MPAITGNNSGFRVLSWPVMPAAGAHWFFPRALPPPVAGLERLAPATQQLLMMTSMEKPLGSFYDISGELDGLMQPPPSTAFVPHIQVSNDELSKLDKTNESMPYLHLIDRESMPGLLTDPAIGPRSSQIDTGTGFPYLSALIQP</sequence>
<dbReference type="AlphaFoldDB" id="A0A183A6L9"/>
<protein>
    <submittedName>
        <fullName evidence="3">Transcription factor SOX-13</fullName>
    </submittedName>
</protein>
<keyword evidence="2" id="KW-1185">Reference proteome</keyword>
<accession>A0A183A6L9</accession>
<organism evidence="3">
    <name type="scientific">Echinostoma caproni</name>
    <dbReference type="NCBI Taxonomy" id="27848"/>
    <lineage>
        <taxon>Eukaryota</taxon>
        <taxon>Metazoa</taxon>
        <taxon>Spiralia</taxon>
        <taxon>Lophotrochozoa</taxon>
        <taxon>Platyhelminthes</taxon>
        <taxon>Trematoda</taxon>
        <taxon>Digenea</taxon>
        <taxon>Plagiorchiida</taxon>
        <taxon>Echinostomata</taxon>
        <taxon>Echinostomatoidea</taxon>
        <taxon>Echinostomatidae</taxon>
        <taxon>Echinostoma</taxon>
    </lineage>
</organism>
<evidence type="ECO:0000313" key="1">
    <source>
        <dbReference type="EMBL" id="VDP66951.1"/>
    </source>
</evidence>
<proteinExistence type="predicted"/>
<evidence type="ECO:0000313" key="2">
    <source>
        <dbReference type="Proteomes" id="UP000272942"/>
    </source>
</evidence>
<reference evidence="3" key="1">
    <citation type="submission" date="2016-06" db="UniProtKB">
        <authorList>
            <consortium name="WormBaseParasite"/>
        </authorList>
    </citation>
    <scope>IDENTIFICATION</scope>
</reference>
<dbReference type="EMBL" id="UZAN01039725">
    <property type="protein sequence ID" value="VDP66951.1"/>
    <property type="molecule type" value="Genomic_DNA"/>
</dbReference>
<dbReference type="WBParaSite" id="ECPE_0000260701-mRNA-1">
    <property type="protein sequence ID" value="ECPE_0000260701-mRNA-1"/>
    <property type="gene ID" value="ECPE_0000260701"/>
</dbReference>
<dbReference type="Proteomes" id="UP000272942">
    <property type="component" value="Unassembled WGS sequence"/>
</dbReference>